<dbReference type="EMBL" id="VICD02000031">
    <property type="protein sequence ID" value="KAB8198283.1"/>
    <property type="molecule type" value="Genomic_DNA"/>
</dbReference>
<dbReference type="SMART" id="SM00530">
    <property type="entry name" value="HTH_XRE"/>
    <property type="match status" value="1"/>
</dbReference>
<dbReference type="Pfam" id="PF01381">
    <property type="entry name" value="HTH_3"/>
    <property type="match status" value="1"/>
</dbReference>
<sequence>MVTYLPSLAREWRPPPPCGVRHPDHNAPRPDYPQPHHRAKTPMTLQQRIRLARRHAGLSQAAVARAVGVQRSAVSHWEATVGKSPSTSNMRELALVTQVQFEWLATGRGRMTLSEDVAMDSVAAADALLVDDPLELRLLTAFRETPTLSRAPLVEIAEQLAAQRMGRKPAPERSLTERIAATERTS</sequence>
<feature type="region of interest" description="Disordered" evidence="1">
    <location>
        <begin position="13"/>
        <end position="39"/>
    </location>
</feature>
<dbReference type="SUPFAM" id="SSF47413">
    <property type="entry name" value="lambda repressor-like DNA-binding domains"/>
    <property type="match status" value="1"/>
</dbReference>
<evidence type="ECO:0000256" key="1">
    <source>
        <dbReference type="SAM" id="MobiDB-lite"/>
    </source>
</evidence>
<protein>
    <submittedName>
        <fullName evidence="2">Helix-turn-helix domain-containing protein</fullName>
    </submittedName>
</protein>
<evidence type="ECO:0000313" key="2">
    <source>
        <dbReference type="EMBL" id="KAB8198283.1"/>
    </source>
</evidence>
<dbReference type="InterPro" id="IPR001387">
    <property type="entry name" value="Cro/C1-type_HTH"/>
</dbReference>
<dbReference type="PROSITE" id="PS50943">
    <property type="entry name" value="HTH_CROC1"/>
    <property type="match status" value="1"/>
</dbReference>
<organism evidence="2 3">
    <name type="scientific">Marilutibacter maris</name>
    <dbReference type="NCBI Taxonomy" id="1605891"/>
    <lineage>
        <taxon>Bacteria</taxon>
        <taxon>Pseudomonadati</taxon>
        <taxon>Pseudomonadota</taxon>
        <taxon>Gammaproteobacteria</taxon>
        <taxon>Lysobacterales</taxon>
        <taxon>Lysobacteraceae</taxon>
        <taxon>Marilutibacter</taxon>
    </lineage>
</organism>
<dbReference type="Gene3D" id="1.10.260.40">
    <property type="entry name" value="lambda repressor-like DNA-binding domains"/>
    <property type="match status" value="1"/>
</dbReference>
<dbReference type="InterPro" id="IPR010982">
    <property type="entry name" value="Lambda_DNA-bd_dom_sf"/>
</dbReference>
<comment type="caution">
    <text evidence="2">The sequence shown here is derived from an EMBL/GenBank/DDBJ whole genome shotgun (WGS) entry which is preliminary data.</text>
</comment>
<gene>
    <name evidence="2" type="ORF">FKV24_002870</name>
</gene>
<dbReference type="CDD" id="cd00093">
    <property type="entry name" value="HTH_XRE"/>
    <property type="match status" value="1"/>
</dbReference>
<dbReference type="AlphaFoldDB" id="A0A508AZL4"/>
<dbReference type="Proteomes" id="UP000320431">
    <property type="component" value="Unassembled WGS sequence"/>
</dbReference>
<evidence type="ECO:0000313" key="3">
    <source>
        <dbReference type="Proteomes" id="UP000320431"/>
    </source>
</evidence>
<name>A0A508AZL4_9GAMM</name>
<dbReference type="GO" id="GO:0003677">
    <property type="term" value="F:DNA binding"/>
    <property type="evidence" value="ECO:0007669"/>
    <property type="project" value="InterPro"/>
</dbReference>
<reference evidence="2 3" key="1">
    <citation type="submission" date="2019-10" db="EMBL/GenBank/DDBJ databases">
        <title>Lysobacter alkalisoli sp. nov., isolated from saline-alkaline soil.</title>
        <authorList>
            <person name="Sun J.-Q."/>
        </authorList>
    </citation>
    <scope>NUCLEOTIDE SEQUENCE [LARGE SCALE GENOMIC DNA]</scope>
    <source>
        <strain evidence="2 3">KCTC 42381</strain>
    </source>
</reference>
<accession>A0A508AZL4</accession>
<feature type="region of interest" description="Disordered" evidence="1">
    <location>
        <begin position="164"/>
        <end position="186"/>
    </location>
</feature>
<proteinExistence type="predicted"/>